<dbReference type="EMBL" id="KT944273">
    <property type="protein sequence ID" value="ALV86723.1"/>
    <property type="molecule type" value="Genomic_DNA"/>
</dbReference>
<sequence>MKHFVLDSHMCAAFGGAFYPTGHSMVMFPKAEDANLVGHQLIDKGFSGDEVYLIPPKTMLAQISPTVRDDADTPLPSAGTDGATVRVYTKLAQEGHTGLLVKTENRAAAERLMEVVRTVPYSVAERYCRLVIEDL</sequence>
<name>A0A0U3SVS5_9BACT</name>
<reference evidence="1" key="1">
    <citation type="submission" date="2015-10" db="EMBL/GenBank/DDBJ databases">
        <title>Biosynthesis of SCL-MCL polyhydroxyalkanoates by metagenomic clones in Pseudomonas putida.</title>
        <authorList>
            <person name="Cheng J."/>
            <person name="Charles T.C."/>
        </authorList>
    </citation>
    <scope>NUCLEOTIDE SEQUENCE</scope>
</reference>
<organism evidence="1">
    <name type="scientific">uncultured bacterium P1N3</name>
    <dbReference type="NCBI Taxonomy" id="1748283"/>
    <lineage>
        <taxon>Bacteria</taxon>
        <taxon>environmental samples</taxon>
    </lineage>
</organism>
<accession>A0A0U3SVS5</accession>
<protein>
    <submittedName>
        <fullName evidence="1">Uncharacterized protein</fullName>
    </submittedName>
</protein>
<proteinExistence type="predicted"/>
<evidence type="ECO:0000313" key="1">
    <source>
        <dbReference type="EMBL" id="ALV86723.1"/>
    </source>
</evidence>
<dbReference type="AlphaFoldDB" id="A0A0U3SVS5"/>